<evidence type="ECO:0000256" key="7">
    <source>
        <dbReference type="ARBA" id="ARBA00023027"/>
    </source>
</evidence>
<keyword evidence="12" id="KW-1185">Reference proteome</keyword>
<dbReference type="PANTHER" id="PTHR23026:SF125">
    <property type="entry name" value="OXYGEN-INSENSITIVE NAD(P)H NITROREDUCTASE"/>
    <property type="match status" value="1"/>
</dbReference>
<reference evidence="9 11" key="3">
    <citation type="journal article" date="2024" name="Syst. Appl. Microbiol.">
        <title>Helicobacter cappadocius sp. nov., from lizards: The first psychrotrophic Helicobacter species.</title>
        <authorList>
            <person name="Aydin F."/>
            <person name="Tarhane S."/>
            <person name="Karakaya E."/>
            <person name="Abay S."/>
            <person name="Kayman T."/>
            <person name="Guran O."/>
            <person name="Bozkurt E."/>
            <person name="Uzum N."/>
            <person name="Avci A."/>
            <person name="Olgun K."/>
            <person name="Jablonski D."/>
            <person name="Guran C."/>
            <person name="Burcin Saticioglu I."/>
        </authorList>
    </citation>
    <scope>NUCLEOTIDE SEQUENCE [LARGE SCALE GENOMIC DNA]</scope>
    <source>
        <strain evidence="9">Faydin-H75</strain>
        <strain evidence="11">faydin-H76</strain>
    </source>
</reference>
<dbReference type="GO" id="GO:0046857">
    <property type="term" value="F:oxidoreductase activity, acting on other nitrogenous compounds as donors, with NAD or NADP as acceptor"/>
    <property type="evidence" value="ECO:0007669"/>
    <property type="project" value="TreeGrafter"/>
</dbReference>
<evidence type="ECO:0000256" key="2">
    <source>
        <dbReference type="ARBA" id="ARBA00007118"/>
    </source>
</evidence>
<gene>
    <name evidence="9" type="ORF">Q5I04_00870</name>
    <name evidence="10" type="ORF">Q5I06_00870</name>
</gene>
<comment type="cofactor">
    <cofactor evidence="1">
        <name>FMN</name>
        <dbReference type="ChEBI" id="CHEBI:58210"/>
    </cofactor>
</comment>
<evidence type="ECO:0000259" key="8">
    <source>
        <dbReference type="Pfam" id="PF00881"/>
    </source>
</evidence>
<evidence type="ECO:0000256" key="3">
    <source>
        <dbReference type="ARBA" id="ARBA00022630"/>
    </source>
</evidence>
<dbReference type="GO" id="GO:0005829">
    <property type="term" value="C:cytosol"/>
    <property type="evidence" value="ECO:0007669"/>
    <property type="project" value="TreeGrafter"/>
</dbReference>
<dbReference type="SUPFAM" id="SSF55469">
    <property type="entry name" value="FMN-dependent nitroreductase-like"/>
    <property type="match status" value="1"/>
</dbReference>
<dbReference type="InterPro" id="IPR050627">
    <property type="entry name" value="Nitroreductase/BluB"/>
</dbReference>
<evidence type="ECO:0000256" key="5">
    <source>
        <dbReference type="ARBA" id="ARBA00022857"/>
    </source>
</evidence>
<evidence type="ECO:0000256" key="1">
    <source>
        <dbReference type="ARBA" id="ARBA00001917"/>
    </source>
</evidence>
<feature type="domain" description="Nitroreductase" evidence="8">
    <location>
        <begin position="12"/>
        <end position="190"/>
    </location>
</feature>
<protein>
    <submittedName>
        <fullName evidence="10">NAD(P)H-dependent oxidoreductase</fullName>
    </submittedName>
</protein>
<evidence type="ECO:0000313" key="12">
    <source>
        <dbReference type="Proteomes" id="UP001240777"/>
    </source>
</evidence>
<keyword evidence="5" id="KW-0521">NADP</keyword>
<name>A0AA90SRY9_9HELI</name>
<accession>A0AA90SRY9</accession>
<dbReference type="InterPro" id="IPR033878">
    <property type="entry name" value="NfsB-like"/>
</dbReference>
<comment type="similarity">
    <text evidence="2">Belongs to the nitroreductase family.</text>
</comment>
<dbReference type="InterPro" id="IPR000415">
    <property type="entry name" value="Nitroreductase-like"/>
</dbReference>
<dbReference type="PANTHER" id="PTHR23026">
    <property type="entry name" value="NADPH NITROREDUCTASE"/>
    <property type="match status" value="1"/>
</dbReference>
<dbReference type="AlphaFoldDB" id="A0AA90SRY9"/>
<comment type="caution">
    <text evidence="10">The sequence shown here is derived from an EMBL/GenBank/DDBJ whole genome shotgun (WGS) entry which is preliminary data.</text>
</comment>
<reference evidence="9" key="2">
    <citation type="submission" date="2023-07" db="EMBL/GenBank/DDBJ databases">
        <authorList>
            <person name="Aydin F."/>
            <person name="Tarhane S."/>
            <person name="Saticioglu I.B."/>
            <person name="Karakaya E."/>
            <person name="Abay S."/>
            <person name="Guran O."/>
            <person name="Bozkurt E."/>
            <person name="Uzum N."/>
            <person name="Olgun K."/>
            <person name="Jablonski D."/>
        </authorList>
    </citation>
    <scope>NUCLEOTIDE SEQUENCE</scope>
    <source>
        <strain evidence="9">Faydin-H75</strain>
    </source>
</reference>
<keyword evidence="3" id="KW-0285">Flavoprotein</keyword>
<dbReference type="InterPro" id="IPR029479">
    <property type="entry name" value="Nitroreductase"/>
</dbReference>
<keyword evidence="4" id="KW-0288">FMN</keyword>
<dbReference type="CDD" id="cd02149">
    <property type="entry name" value="NfsB-like"/>
    <property type="match status" value="1"/>
</dbReference>
<dbReference type="EMBL" id="JAUPEV010000001">
    <property type="protein sequence ID" value="MDO7252472.1"/>
    <property type="molecule type" value="Genomic_DNA"/>
</dbReference>
<keyword evidence="6" id="KW-0560">Oxidoreductase</keyword>
<reference evidence="10 12" key="1">
    <citation type="submission" date="2023-07" db="EMBL/GenBank/DDBJ databases">
        <title>Unpublished Manusciprt.</title>
        <authorList>
            <person name="Aydin F."/>
            <person name="Tarhane S."/>
            <person name="Saticioglu I.B."/>
            <person name="Karakaya E."/>
            <person name="Abay S."/>
            <person name="Guran O."/>
            <person name="Bozkurt E."/>
            <person name="Uzum N."/>
            <person name="Olgun K."/>
            <person name="Jablonski D."/>
        </authorList>
    </citation>
    <scope>NUCLEOTIDE SEQUENCE</scope>
    <source>
        <strain evidence="12">faydin-H75</strain>
        <strain evidence="10">Faydin-H76</strain>
    </source>
</reference>
<proteinExistence type="inferred from homology"/>
<dbReference type="EMBL" id="JAUYZK010000001">
    <property type="protein sequence ID" value="MDP2538339.1"/>
    <property type="molecule type" value="Genomic_DNA"/>
</dbReference>
<sequence length="212" mass="24182">MQKDEVLEILNRRYSCRDFDRNRKIPNEDFEVILHSGRCAPSSLGLESWKFVVITNDLLKHQIAADAPGNQDKIEDCSHLVVVCAVIGDVIKPDSNYLKKLYKDEKYFQSINSMLKSVRENRLRNDEKMIESYAREQCFIAIGQMTQTAAMLDIDSCIIGGFYAAGLKGLLGQYMNTDDINPACLLSFGYSKKNTIPPKNRKPYEEAIKWIS</sequence>
<dbReference type="RefSeq" id="WP_305516314.1">
    <property type="nucleotide sequence ID" value="NZ_JAUPEV010000001.1"/>
</dbReference>
<evidence type="ECO:0000256" key="4">
    <source>
        <dbReference type="ARBA" id="ARBA00022643"/>
    </source>
</evidence>
<evidence type="ECO:0000313" key="10">
    <source>
        <dbReference type="EMBL" id="MDP2538339.1"/>
    </source>
</evidence>
<dbReference type="Pfam" id="PF00881">
    <property type="entry name" value="Nitroreductase"/>
    <property type="match status" value="1"/>
</dbReference>
<dbReference type="Gene3D" id="3.40.109.10">
    <property type="entry name" value="NADH Oxidase"/>
    <property type="match status" value="1"/>
</dbReference>
<keyword evidence="7" id="KW-0520">NAD</keyword>
<evidence type="ECO:0000313" key="11">
    <source>
        <dbReference type="Proteomes" id="UP001177258"/>
    </source>
</evidence>
<dbReference type="Proteomes" id="UP001177258">
    <property type="component" value="Unassembled WGS sequence"/>
</dbReference>
<evidence type="ECO:0000313" key="9">
    <source>
        <dbReference type="EMBL" id="MDO7252472.1"/>
    </source>
</evidence>
<dbReference type="Proteomes" id="UP001240777">
    <property type="component" value="Unassembled WGS sequence"/>
</dbReference>
<organism evidence="10 11">
    <name type="scientific">Helicobacter cappadocius</name>
    <dbReference type="NCBI Taxonomy" id="3063998"/>
    <lineage>
        <taxon>Bacteria</taxon>
        <taxon>Pseudomonadati</taxon>
        <taxon>Campylobacterota</taxon>
        <taxon>Epsilonproteobacteria</taxon>
        <taxon>Campylobacterales</taxon>
        <taxon>Helicobacteraceae</taxon>
        <taxon>Helicobacter</taxon>
    </lineage>
</organism>
<dbReference type="GO" id="GO:0046256">
    <property type="term" value="P:2,4,6-trinitrotoluene catabolic process"/>
    <property type="evidence" value="ECO:0007669"/>
    <property type="project" value="TreeGrafter"/>
</dbReference>
<evidence type="ECO:0000256" key="6">
    <source>
        <dbReference type="ARBA" id="ARBA00023002"/>
    </source>
</evidence>